<dbReference type="EMBL" id="BOMN01000056">
    <property type="protein sequence ID" value="GIE21330.1"/>
    <property type="molecule type" value="Genomic_DNA"/>
</dbReference>
<keyword evidence="5 8" id="KW-1133">Transmembrane helix</keyword>
<feature type="domain" description="Glycosyltransferase 2-like" evidence="9">
    <location>
        <begin position="198"/>
        <end position="389"/>
    </location>
</feature>
<dbReference type="InterPro" id="IPR050321">
    <property type="entry name" value="Glycosyltr_2/OpgH_subfam"/>
</dbReference>
<sequence>MALAEIQRGGVTRLGPGPSGAVDYVPLPPTDEEKYLYYGRQGRWIFVVFLLAFVGVMYGMMRMALNSMWTSLLYELIALQIAAVFISLLSSTRRRRSNRVQHDLKVRAYAPAGHPSVDVFLPSAGEPLFILENTYRHVAQLDWPGRLTVYVLDDSARESVEGLAHHFGFEYRSRPNRGELKKAGNLRYGYENSDGDLIHVFDADFAPRPDMTRELAPYFDDPGIGIVQSPQFFDIQQDHFNWLQRAAGATQEMFYRWIQPARDAVDAAICVGTNAMYRRTALVKAGGFAQIGHSEDVHTGVNLAKVGFRTRYVPVNLAKGVCPDNFDGFANQQYRWCTGSMSLLADNAFHRSALTIKQKLCFWTGFLYYITTAIAAFAGPVPGILMLWFFPDQIRPMNYVPLIGTIFVWSTLMPRVTDYRWSPIVVRVQMLIGFCHALALFDFLRGRTAAWVPTGAAKRTPTAKRVLRVLRVWLISAQVLTWTGIVMGVMRFGPELFWATVMFALPMLYFVFPLLMGNRSTPERRPAGPAHPTVLPTIPGSRNASTTAAALS</sequence>
<protein>
    <recommendedName>
        <fullName evidence="9">Glycosyltransferase 2-like domain-containing protein</fullName>
    </recommendedName>
</protein>
<dbReference type="Pfam" id="PF13632">
    <property type="entry name" value="Glyco_trans_2_3"/>
    <property type="match status" value="1"/>
</dbReference>
<dbReference type="SUPFAM" id="SSF53448">
    <property type="entry name" value="Nucleotide-diphospho-sugar transferases"/>
    <property type="match status" value="1"/>
</dbReference>
<dbReference type="Gene3D" id="3.90.550.10">
    <property type="entry name" value="Spore Coat Polysaccharide Biosynthesis Protein SpsA, Chain A"/>
    <property type="match status" value="1"/>
</dbReference>
<gene>
    <name evidence="10" type="ORF">Ahu01nite_044320</name>
</gene>
<evidence type="ECO:0000256" key="6">
    <source>
        <dbReference type="ARBA" id="ARBA00023136"/>
    </source>
</evidence>
<comment type="subcellular location">
    <subcellularLocation>
        <location evidence="1">Membrane</location>
        <topology evidence="1">Multi-pass membrane protein</topology>
    </subcellularLocation>
</comment>
<dbReference type="CDD" id="cd06421">
    <property type="entry name" value="CESA_CelA_like"/>
    <property type="match status" value="1"/>
</dbReference>
<keyword evidence="2" id="KW-0328">Glycosyltransferase</keyword>
<accession>A0ABQ3ZRV8</accession>
<dbReference type="Proteomes" id="UP000603200">
    <property type="component" value="Unassembled WGS sequence"/>
</dbReference>
<dbReference type="InterPro" id="IPR029044">
    <property type="entry name" value="Nucleotide-diphossugar_trans"/>
</dbReference>
<feature type="transmembrane region" description="Helical" evidence="8">
    <location>
        <begin position="366"/>
        <end position="390"/>
    </location>
</feature>
<evidence type="ECO:0000313" key="10">
    <source>
        <dbReference type="EMBL" id="GIE21330.1"/>
    </source>
</evidence>
<dbReference type="RefSeq" id="WP_203838454.1">
    <property type="nucleotide sequence ID" value="NZ_BAAATV010000026.1"/>
</dbReference>
<keyword evidence="4 8" id="KW-0812">Transmembrane</keyword>
<feature type="compositionally biased region" description="Polar residues" evidence="7">
    <location>
        <begin position="540"/>
        <end position="552"/>
    </location>
</feature>
<feature type="transmembrane region" description="Helical" evidence="8">
    <location>
        <begin position="469"/>
        <end position="490"/>
    </location>
</feature>
<dbReference type="PANTHER" id="PTHR43867">
    <property type="entry name" value="CELLULOSE SYNTHASE CATALYTIC SUBUNIT A [UDP-FORMING]"/>
    <property type="match status" value="1"/>
</dbReference>
<evidence type="ECO:0000256" key="7">
    <source>
        <dbReference type="SAM" id="MobiDB-lite"/>
    </source>
</evidence>
<feature type="transmembrane region" description="Helical" evidence="8">
    <location>
        <begin position="424"/>
        <end position="444"/>
    </location>
</feature>
<dbReference type="InterPro" id="IPR001173">
    <property type="entry name" value="Glyco_trans_2-like"/>
</dbReference>
<evidence type="ECO:0000256" key="2">
    <source>
        <dbReference type="ARBA" id="ARBA00022676"/>
    </source>
</evidence>
<feature type="transmembrane region" description="Helical" evidence="8">
    <location>
        <begin position="71"/>
        <end position="89"/>
    </location>
</feature>
<feature type="transmembrane region" description="Helical" evidence="8">
    <location>
        <begin position="44"/>
        <end position="65"/>
    </location>
</feature>
<keyword evidence="11" id="KW-1185">Reference proteome</keyword>
<evidence type="ECO:0000256" key="3">
    <source>
        <dbReference type="ARBA" id="ARBA00022679"/>
    </source>
</evidence>
<reference evidence="10 11" key="1">
    <citation type="submission" date="2021-01" db="EMBL/GenBank/DDBJ databases">
        <title>Whole genome shotgun sequence of Actinoplanes humidus NBRC 14915.</title>
        <authorList>
            <person name="Komaki H."/>
            <person name="Tamura T."/>
        </authorList>
    </citation>
    <scope>NUCLEOTIDE SEQUENCE [LARGE SCALE GENOMIC DNA]</scope>
    <source>
        <strain evidence="10 11">NBRC 14915</strain>
    </source>
</reference>
<comment type="caution">
    <text evidence="10">The sequence shown here is derived from an EMBL/GenBank/DDBJ whole genome shotgun (WGS) entry which is preliminary data.</text>
</comment>
<organism evidence="10 11">
    <name type="scientific">Winogradskya humida</name>
    <dbReference type="NCBI Taxonomy" id="113566"/>
    <lineage>
        <taxon>Bacteria</taxon>
        <taxon>Bacillati</taxon>
        <taxon>Actinomycetota</taxon>
        <taxon>Actinomycetes</taxon>
        <taxon>Micromonosporales</taxon>
        <taxon>Micromonosporaceae</taxon>
        <taxon>Winogradskya</taxon>
    </lineage>
</organism>
<feature type="transmembrane region" description="Helical" evidence="8">
    <location>
        <begin position="496"/>
        <end position="515"/>
    </location>
</feature>
<evidence type="ECO:0000256" key="4">
    <source>
        <dbReference type="ARBA" id="ARBA00022692"/>
    </source>
</evidence>
<keyword evidence="3" id="KW-0808">Transferase</keyword>
<evidence type="ECO:0000256" key="1">
    <source>
        <dbReference type="ARBA" id="ARBA00004141"/>
    </source>
</evidence>
<evidence type="ECO:0000256" key="5">
    <source>
        <dbReference type="ARBA" id="ARBA00022989"/>
    </source>
</evidence>
<name>A0ABQ3ZRV8_9ACTN</name>
<proteinExistence type="predicted"/>
<evidence type="ECO:0000313" key="11">
    <source>
        <dbReference type="Proteomes" id="UP000603200"/>
    </source>
</evidence>
<feature type="region of interest" description="Disordered" evidence="7">
    <location>
        <begin position="523"/>
        <end position="552"/>
    </location>
</feature>
<keyword evidence="6 8" id="KW-0472">Membrane</keyword>
<dbReference type="PANTHER" id="PTHR43867:SF2">
    <property type="entry name" value="CELLULOSE SYNTHASE CATALYTIC SUBUNIT A [UDP-FORMING]"/>
    <property type="match status" value="1"/>
</dbReference>
<evidence type="ECO:0000256" key="8">
    <source>
        <dbReference type="SAM" id="Phobius"/>
    </source>
</evidence>
<evidence type="ECO:0000259" key="9">
    <source>
        <dbReference type="Pfam" id="PF13632"/>
    </source>
</evidence>